<reference evidence="2 3" key="1">
    <citation type="submission" date="2014-09" db="EMBL/GenBank/DDBJ databases">
        <authorList>
            <person name="Ellenberger Sabrina"/>
        </authorList>
    </citation>
    <scope>NUCLEOTIDE SEQUENCE [LARGE SCALE GENOMIC DNA]</scope>
    <source>
        <strain evidence="2 3">CBS 412.66</strain>
    </source>
</reference>
<dbReference type="Proteomes" id="UP000054107">
    <property type="component" value="Unassembled WGS sequence"/>
</dbReference>
<accession>A0A0B7NGT9</accession>
<feature type="region of interest" description="Disordered" evidence="1">
    <location>
        <begin position="75"/>
        <end position="97"/>
    </location>
</feature>
<keyword evidence="3" id="KW-1185">Reference proteome</keyword>
<name>A0A0B7NGT9_9FUNG</name>
<organism evidence="2 3">
    <name type="scientific">Parasitella parasitica</name>
    <dbReference type="NCBI Taxonomy" id="35722"/>
    <lineage>
        <taxon>Eukaryota</taxon>
        <taxon>Fungi</taxon>
        <taxon>Fungi incertae sedis</taxon>
        <taxon>Mucoromycota</taxon>
        <taxon>Mucoromycotina</taxon>
        <taxon>Mucoromycetes</taxon>
        <taxon>Mucorales</taxon>
        <taxon>Mucorineae</taxon>
        <taxon>Mucoraceae</taxon>
        <taxon>Parasitella</taxon>
    </lineage>
</organism>
<protein>
    <submittedName>
        <fullName evidence="2">Uncharacterized protein</fullName>
    </submittedName>
</protein>
<dbReference type="EMBL" id="LN733737">
    <property type="protein sequence ID" value="CEP17761.1"/>
    <property type="molecule type" value="Genomic_DNA"/>
</dbReference>
<gene>
    <name evidence="2" type="primary">PARPA_12061.1 scaffold 44939</name>
</gene>
<proteinExistence type="predicted"/>
<evidence type="ECO:0000313" key="2">
    <source>
        <dbReference type="EMBL" id="CEP17761.1"/>
    </source>
</evidence>
<evidence type="ECO:0000313" key="3">
    <source>
        <dbReference type="Proteomes" id="UP000054107"/>
    </source>
</evidence>
<dbReference type="AlphaFoldDB" id="A0A0B7NGT9"/>
<evidence type="ECO:0000256" key="1">
    <source>
        <dbReference type="SAM" id="MobiDB-lite"/>
    </source>
</evidence>
<sequence length="97" mass="10699">MVSLPDTTRVHRILYDTLDMPYAPPQLNKLIMLCLSFVNCDPTIPNFGMPPAYLPSPKPKSNNYNNLPHLSSTIMPRSAAFPSPPSPPLSNTVASNY</sequence>